<keyword evidence="2" id="KW-1185">Reference proteome</keyword>
<dbReference type="RefSeq" id="WP_165873077.1">
    <property type="nucleotide sequence ID" value="NZ_JADNAH010000013.1"/>
</dbReference>
<dbReference type="Gene3D" id="3.40.50.1000">
    <property type="entry name" value="HAD superfamily/HAD-like"/>
    <property type="match status" value="1"/>
</dbReference>
<dbReference type="Pfam" id="PF08282">
    <property type="entry name" value="Hydrolase_3"/>
    <property type="match status" value="1"/>
</dbReference>
<dbReference type="AlphaFoldDB" id="A0A9X8ULP2"/>
<dbReference type="GO" id="GO:0005829">
    <property type="term" value="C:cytosol"/>
    <property type="evidence" value="ECO:0007669"/>
    <property type="project" value="TreeGrafter"/>
</dbReference>
<dbReference type="InterPro" id="IPR006379">
    <property type="entry name" value="HAD-SF_hydro_IIB"/>
</dbReference>
<dbReference type="EMBL" id="SLUK01000001">
    <property type="protein sequence ID" value="TCL45510.1"/>
    <property type="molecule type" value="Genomic_DNA"/>
</dbReference>
<dbReference type="Proteomes" id="UP000294682">
    <property type="component" value="Unassembled WGS sequence"/>
</dbReference>
<dbReference type="GO" id="GO:0000287">
    <property type="term" value="F:magnesium ion binding"/>
    <property type="evidence" value="ECO:0007669"/>
    <property type="project" value="TreeGrafter"/>
</dbReference>
<gene>
    <name evidence="1" type="ORF">EDD78_101493</name>
</gene>
<evidence type="ECO:0000313" key="1">
    <source>
        <dbReference type="EMBL" id="TCL45510.1"/>
    </source>
</evidence>
<dbReference type="InterPro" id="IPR036412">
    <property type="entry name" value="HAD-like_sf"/>
</dbReference>
<protein>
    <recommendedName>
        <fullName evidence="3">HAD family phosphatase</fullName>
    </recommendedName>
</protein>
<sequence length="271" mass="29968">MANLSGWLLASDIDGTALIEEIGVPPQNIEAVRRFIGEGGRFTFATGRSRESAYRVCRDFAVNAPMVVLNGSCVMDPQSGEFLIEHPMPPEIREATGEVLERMDRDHAVMLVTADKYWGVSRSAFGQRLCQRVLQTPICGIYDVKETIYKVLVISETPQEVPAMRQKLGEWYERDFTVVQSGETCVELLPKGVSKGSTLLEAAALIGVDRERIAAIGDNENDLEMLRVAALSAAPGSADEFVRRRVQKVLCPCMDGALAQLIEYLEEQTKE</sequence>
<accession>A0A9X8ULP2</accession>
<dbReference type="NCBIfam" id="TIGR01484">
    <property type="entry name" value="HAD-SF-IIB"/>
    <property type="match status" value="1"/>
</dbReference>
<organism evidence="1 2">
    <name type="scientific">Harryflintia acetispora</name>
    <dbReference type="NCBI Taxonomy" id="1849041"/>
    <lineage>
        <taxon>Bacteria</taxon>
        <taxon>Bacillati</taxon>
        <taxon>Bacillota</taxon>
        <taxon>Clostridia</taxon>
        <taxon>Eubacteriales</taxon>
        <taxon>Oscillospiraceae</taxon>
        <taxon>Harryflintia</taxon>
    </lineage>
</organism>
<proteinExistence type="predicted"/>
<dbReference type="Gene3D" id="3.30.1240.10">
    <property type="match status" value="1"/>
</dbReference>
<dbReference type="PANTHER" id="PTHR10000:SF8">
    <property type="entry name" value="HAD SUPERFAMILY HYDROLASE-LIKE, TYPE 3"/>
    <property type="match status" value="1"/>
</dbReference>
<dbReference type="SUPFAM" id="SSF56784">
    <property type="entry name" value="HAD-like"/>
    <property type="match status" value="1"/>
</dbReference>
<evidence type="ECO:0000313" key="2">
    <source>
        <dbReference type="Proteomes" id="UP000294682"/>
    </source>
</evidence>
<name>A0A9X8ULP2_9FIRM</name>
<dbReference type="PANTHER" id="PTHR10000">
    <property type="entry name" value="PHOSPHOSERINE PHOSPHATASE"/>
    <property type="match status" value="1"/>
</dbReference>
<dbReference type="InterPro" id="IPR023214">
    <property type="entry name" value="HAD_sf"/>
</dbReference>
<evidence type="ECO:0008006" key="3">
    <source>
        <dbReference type="Google" id="ProtNLM"/>
    </source>
</evidence>
<dbReference type="PROSITE" id="PS01229">
    <property type="entry name" value="COF_2"/>
    <property type="match status" value="1"/>
</dbReference>
<reference evidence="1 2" key="1">
    <citation type="submission" date="2019-03" db="EMBL/GenBank/DDBJ databases">
        <title>Genomic Encyclopedia of Type Strains, Phase IV (KMG-IV): sequencing the most valuable type-strain genomes for metagenomic binning, comparative biology and taxonomic classification.</title>
        <authorList>
            <person name="Goeker M."/>
        </authorList>
    </citation>
    <scope>NUCLEOTIDE SEQUENCE [LARGE SCALE GENOMIC DNA]</scope>
    <source>
        <strain evidence="1 2">DSM 100433</strain>
    </source>
</reference>
<comment type="caution">
    <text evidence="1">The sequence shown here is derived from an EMBL/GenBank/DDBJ whole genome shotgun (WGS) entry which is preliminary data.</text>
</comment>
<dbReference type="GO" id="GO:0016791">
    <property type="term" value="F:phosphatase activity"/>
    <property type="evidence" value="ECO:0007669"/>
    <property type="project" value="TreeGrafter"/>
</dbReference>